<dbReference type="AlphaFoldDB" id="A0A426U490"/>
<keyword evidence="2" id="KW-1133">Transmembrane helix</keyword>
<keyword evidence="2" id="KW-0812">Transmembrane</keyword>
<evidence type="ECO:0000313" key="3">
    <source>
        <dbReference type="EMBL" id="RRR74709.1"/>
    </source>
</evidence>
<protein>
    <submittedName>
        <fullName evidence="3">Uncharacterized protein</fullName>
    </submittedName>
</protein>
<keyword evidence="2" id="KW-0472">Membrane</keyword>
<dbReference type="EMBL" id="RSAS01000245">
    <property type="protein sequence ID" value="RRR74709.1"/>
    <property type="molecule type" value="Genomic_DNA"/>
</dbReference>
<feature type="transmembrane region" description="Helical" evidence="2">
    <location>
        <begin position="49"/>
        <end position="70"/>
    </location>
</feature>
<feature type="transmembrane region" description="Helical" evidence="2">
    <location>
        <begin position="16"/>
        <end position="37"/>
    </location>
</feature>
<evidence type="ECO:0000256" key="2">
    <source>
        <dbReference type="SAM" id="Phobius"/>
    </source>
</evidence>
<reference evidence="3 4" key="1">
    <citation type="submission" date="2018-12" db="EMBL/GenBank/DDBJ databases">
        <title>Genome Sequence of Candidatus Viridilinea halotolerans isolated from saline sulfide-rich spring.</title>
        <authorList>
            <person name="Grouzdev D.S."/>
            <person name="Burganskaya E.I."/>
            <person name="Krutkina M.S."/>
            <person name="Sukhacheva M.V."/>
            <person name="Gorlenko V.M."/>
        </authorList>
    </citation>
    <scope>NUCLEOTIDE SEQUENCE [LARGE SCALE GENOMIC DNA]</scope>
    <source>
        <strain evidence="3">Chok-6</strain>
    </source>
</reference>
<comment type="caution">
    <text evidence="3">The sequence shown here is derived from an EMBL/GenBank/DDBJ whole genome shotgun (WGS) entry which is preliminary data.</text>
</comment>
<accession>A0A426U490</accession>
<feature type="region of interest" description="Disordered" evidence="1">
    <location>
        <begin position="116"/>
        <end position="157"/>
    </location>
</feature>
<gene>
    <name evidence="3" type="ORF">EI684_06455</name>
</gene>
<name>A0A426U490_9CHLR</name>
<feature type="transmembrane region" description="Helical" evidence="2">
    <location>
        <begin position="82"/>
        <end position="102"/>
    </location>
</feature>
<evidence type="ECO:0000256" key="1">
    <source>
        <dbReference type="SAM" id="MobiDB-lite"/>
    </source>
</evidence>
<proteinExistence type="predicted"/>
<sequence>MGLITYLTTAEAQFGTLAWTFFIAQIVGVGLGAYLAWRHTERNAARHAFMRQLGLALLLLSGVGVLFGAMRLFDVPTLNMRLWFWGQGLLEVGVLAYVIYYMRTTLPKLEREARAKGLKVTPSSRSSREEVTPVANEPRPVATTSRREARRDRKRKK</sequence>
<dbReference type="Proteomes" id="UP000280307">
    <property type="component" value="Unassembled WGS sequence"/>
</dbReference>
<evidence type="ECO:0000313" key="4">
    <source>
        <dbReference type="Proteomes" id="UP000280307"/>
    </source>
</evidence>
<organism evidence="3 4">
    <name type="scientific">Candidatus Viridilinea halotolerans</name>
    <dbReference type="NCBI Taxonomy" id="2491704"/>
    <lineage>
        <taxon>Bacteria</taxon>
        <taxon>Bacillati</taxon>
        <taxon>Chloroflexota</taxon>
        <taxon>Chloroflexia</taxon>
        <taxon>Chloroflexales</taxon>
        <taxon>Chloroflexineae</taxon>
        <taxon>Oscillochloridaceae</taxon>
        <taxon>Candidatus Viridilinea</taxon>
    </lineage>
</organism>